<keyword evidence="9" id="KW-1185">Reference proteome</keyword>
<gene>
    <name evidence="8" type="ORF">ACET3X_008817</name>
</gene>
<dbReference type="InterPro" id="IPR016163">
    <property type="entry name" value="Ald_DH_C"/>
</dbReference>
<evidence type="ECO:0000256" key="6">
    <source>
        <dbReference type="RuleBase" id="RU003345"/>
    </source>
</evidence>
<evidence type="ECO:0000256" key="3">
    <source>
        <dbReference type="ARBA" id="ARBA00024226"/>
    </source>
</evidence>
<evidence type="ECO:0000256" key="2">
    <source>
        <dbReference type="ARBA" id="ARBA00023002"/>
    </source>
</evidence>
<dbReference type="PROSITE" id="PS00687">
    <property type="entry name" value="ALDEHYDE_DEHYDR_GLU"/>
    <property type="match status" value="1"/>
</dbReference>
<evidence type="ECO:0000256" key="5">
    <source>
        <dbReference type="PROSITE-ProRule" id="PRU10007"/>
    </source>
</evidence>
<reference evidence="8 9" key="1">
    <citation type="submission" date="2024-09" db="EMBL/GenBank/DDBJ databases">
        <title>T2T genomes of carrot and Alternaria dauci and their utility for understanding host-pathogen interaction during carrot leaf blight disease.</title>
        <authorList>
            <person name="Liu W."/>
            <person name="Xu S."/>
            <person name="Ou C."/>
            <person name="Liu X."/>
            <person name="Zhuang F."/>
            <person name="Deng X.W."/>
        </authorList>
    </citation>
    <scope>NUCLEOTIDE SEQUENCE [LARGE SCALE GENOMIC DNA]</scope>
    <source>
        <strain evidence="8 9">A2016</strain>
    </source>
</reference>
<dbReference type="InterPro" id="IPR016162">
    <property type="entry name" value="Ald_DH_N"/>
</dbReference>
<evidence type="ECO:0000256" key="1">
    <source>
        <dbReference type="ARBA" id="ARBA00009986"/>
    </source>
</evidence>
<comment type="catalytic activity">
    <reaction evidence="4">
        <text>an aldehyde + NAD(+) + H2O = a carboxylate + NADH + 2 H(+)</text>
        <dbReference type="Rhea" id="RHEA:16185"/>
        <dbReference type="ChEBI" id="CHEBI:15377"/>
        <dbReference type="ChEBI" id="CHEBI:15378"/>
        <dbReference type="ChEBI" id="CHEBI:17478"/>
        <dbReference type="ChEBI" id="CHEBI:29067"/>
        <dbReference type="ChEBI" id="CHEBI:57540"/>
        <dbReference type="ChEBI" id="CHEBI:57945"/>
        <dbReference type="EC" id="1.2.1.3"/>
    </reaction>
</comment>
<evidence type="ECO:0000313" key="8">
    <source>
        <dbReference type="EMBL" id="KAL1792310.1"/>
    </source>
</evidence>
<comment type="similarity">
    <text evidence="1 6">Belongs to the aldehyde dehydrogenase family.</text>
</comment>
<comment type="caution">
    <text evidence="8">The sequence shown here is derived from an EMBL/GenBank/DDBJ whole genome shotgun (WGS) entry which is preliminary data.</text>
</comment>
<name>A0ABR3U7K4_9PLEO</name>
<evidence type="ECO:0000256" key="4">
    <source>
        <dbReference type="ARBA" id="ARBA00049194"/>
    </source>
</evidence>
<dbReference type="EC" id="1.2.1.3" evidence="3"/>
<dbReference type="GeneID" id="96089139"/>
<feature type="domain" description="Aldehyde dehydrogenase" evidence="7">
    <location>
        <begin position="14"/>
        <end position="464"/>
    </location>
</feature>
<sequence length="474" mass="51016">MEELQTLLFINNEFVESSEKELHALQNPFDESVVTDQVHFAAPADVDRAVAGALAAFNSGLWNSFTGPQRARCLYEFANLAEKEAARLARIESLATGRPIGGLQFFEIAHMVETIRYYAGWADKIAGESFIDDDGLYKIVQYEPIGVCAGIASWNATFMYFIFKSSEKSPLGALALGPLFIKAGFPPGVVQILSGAGDTGAALASHPHISKISFTGSATVGRMVQDAATRSNLKRVTLELGGKSPAIVFPDAPMDIAIANVGSGFLANSGQICVAASRVLVHASIATSFVGKLKSLFEEAASKLGSDPLEVQTDHGPVADLQQYQRIMTYIEQGKKDASLVTGGSRKGDKGFFICPTLFLDPPEDSSIWREEIFGPVLCVKTFQTEEEAIHLANNTDYGLSSCIYTTDVTRALRLAGKLESGTVSVNTPHLPSRNTPLGGKKQSGYGRELGKHGLMSYLEAKTIHINMNVPSKL</sequence>
<organism evidence="8 9">
    <name type="scientific">Alternaria dauci</name>
    <dbReference type="NCBI Taxonomy" id="48095"/>
    <lineage>
        <taxon>Eukaryota</taxon>
        <taxon>Fungi</taxon>
        <taxon>Dikarya</taxon>
        <taxon>Ascomycota</taxon>
        <taxon>Pezizomycotina</taxon>
        <taxon>Dothideomycetes</taxon>
        <taxon>Pleosporomycetidae</taxon>
        <taxon>Pleosporales</taxon>
        <taxon>Pleosporineae</taxon>
        <taxon>Pleosporaceae</taxon>
        <taxon>Alternaria</taxon>
        <taxon>Alternaria sect. Porri</taxon>
    </lineage>
</organism>
<dbReference type="InterPro" id="IPR016160">
    <property type="entry name" value="Ald_DH_CS_CYS"/>
</dbReference>
<dbReference type="SUPFAM" id="SSF53720">
    <property type="entry name" value="ALDH-like"/>
    <property type="match status" value="1"/>
</dbReference>
<dbReference type="RefSeq" id="XP_069302894.1">
    <property type="nucleotide sequence ID" value="XM_069455291.1"/>
</dbReference>
<dbReference type="Proteomes" id="UP001578633">
    <property type="component" value="Chromosome 9"/>
</dbReference>
<keyword evidence="2 6" id="KW-0560">Oxidoreductase</keyword>
<proteinExistence type="inferred from homology"/>
<dbReference type="PROSITE" id="PS00070">
    <property type="entry name" value="ALDEHYDE_DEHYDR_CYS"/>
    <property type="match status" value="1"/>
</dbReference>
<evidence type="ECO:0000313" key="9">
    <source>
        <dbReference type="Proteomes" id="UP001578633"/>
    </source>
</evidence>
<dbReference type="Gene3D" id="3.40.309.10">
    <property type="entry name" value="Aldehyde Dehydrogenase, Chain A, domain 2"/>
    <property type="match status" value="1"/>
</dbReference>
<dbReference type="Pfam" id="PF00171">
    <property type="entry name" value="Aldedh"/>
    <property type="match status" value="1"/>
</dbReference>
<dbReference type="PANTHER" id="PTHR11699">
    <property type="entry name" value="ALDEHYDE DEHYDROGENASE-RELATED"/>
    <property type="match status" value="1"/>
</dbReference>
<dbReference type="InterPro" id="IPR029510">
    <property type="entry name" value="Ald_DH_CS_GLU"/>
</dbReference>
<dbReference type="InterPro" id="IPR016161">
    <property type="entry name" value="Ald_DH/histidinol_DH"/>
</dbReference>
<protein>
    <recommendedName>
        <fullName evidence="3">aldehyde dehydrogenase (NAD(+))</fullName>
        <ecNumber evidence="3">1.2.1.3</ecNumber>
    </recommendedName>
</protein>
<accession>A0ABR3U7K4</accession>
<evidence type="ECO:0000259" key="7">
    <source>
        <dbReference type="Pfam" id="PF00171"/>
    </source>
</evidence>
<dbReference type="InterPro" id="IPR015590">
    <property type="entry name" value="Aldehyde_DH_dom"/>
</dbReference>
<dbReference type="EMBL" id="JBHGVX010000009">
    <property type="protein sequence ID" value="KAL1792310.1"/>
    <property type="molecule type" value="Genomic_DNA"/>
</dbReference>
<feature type="active site" evidence="5">
    <location>
        <position position="239"/>
    </location>
</feature>
<dbReference type="Gene3D" id="3.40.605.10">
    <property type="entry name" value="Aldehyde Dehydrogenase, Chain A, domain 1"/>
    <property type="match status" value="1"/>
</dbReference>